<sequence length="182" mass="19421">MKRSETTRDTPYINDTHPTPEALRRTFGTFPSGVVALCGTTPEGETVGMAISAFIPVSLDPPLIGVATQNSSRTWAVLRQLPSLGVSVLASGQQLEARQLAAREGDRFTNIDLGNVTEGGAVFLADSVSRFDCVLECETPAGDHTMVLLRIRALSLSYDVSPLVFHESAFATLSPLGEADIT</sequence>
<dbReference type="InterPro" id="IPR050268">
    <property type="entry name" value="NADH-dep_flavin_reductase"/>
</dbReference>
<evidence type="ECO:0000256" key="1">
    <source>
        <dbReference type="ARBA" id="ARBA00008898"/>
    </source>
</evidence>
<dbReference type="Pfam" id="PF01613">
    <property type="entry name" value="Flavin_Reduct"/>
    <property type="match status" value="1"/>
</dbReference>
<dbReference type="SMART" id="SM00903">
    <property type="entry name" value="Flavin_Reduct"/>
    <property type="match status" value="1"/>
</dbReference>
<feature type="domain" description="Flavin reductase like" evidence="4">
    <location>
        <begin position="27"/>
        <end position="172"/>
    </location>
</feature>
<keyword evidence="6" id="KW-1185">Reference proteome</keyword>
<gene>
    <name evidence="5" type="ORF">C6Y14_33985</name>
</gene>
<dbReference type="GO" id="GO:0010181">
    <property type="term" value="F:FMN binding"/>
    <property type="evidence" value="ECO:0007669"/>
    <property type="project" value="InterPro"/>
</dbReference>
<evidence type="ECO:0000313" key="5">
    <source>
        <dbReference type="EMBL" id="PSM39032.1"/>
    </source>
</evidence>
<dbReference type="AlphaFoldDB" id="A0A2P8PYF8"/>
<dbReference type="PANTHER" id="PTHR30466:SF11">
    <property type="entry name" value="FLAVIN-DEPENDENT MONOOXYGENASE, REDUCTASE SUBUNIT HSAB"/>
    <property type="match status" value="1"/>
</dbReference>
<evidence type="ECO:0000256" key="3">
    <source>
        <dbReference type="SAM" id="MobiDB-lite"/>
    </source>
</evidence>
<name>A0A2P8PYF8_9ACTN</name>
<comment type="caution">
    <text evidence="5">The sequence shown here is derived from an EMBL/GenBank/DDBJ whole genome shotgun (WGS) entry which is preliminary data.</text>
</comment>
<protein>
    <submittedName>
        <fullName evidence="5">Oxidoreductase</fullName>
    </submittedName>
</protein>
<evidence type="ECO:0000313" key="6">
    <source>
        <dbReference type="Proteomes" id="UP000240429"/>
    </source>
</evidence>
<dbReference type="OrthoDB" id="9792858at2"/>
<dbReference type="InterPro" id="IPR012349">
    <property type="entry name" value="Split_barrel_FMN-bd"/>
</dbReference>
<feature type="region of interest" description="Disordered" evidence="3">
    <location>
        <begin position="1"/>
        <end position="22"/>
    </location>
</feature>
<dbReference type="Proteomes" id="UP000240429">
    <property type="component" value="Unassembled WGS sequence"/>
</dbReference>
<dbReference type="GO" id="GO:0042602">
    <property type="term" value="F:riboflavin reductase (NADPH) activity"/>
    <property type="evidence" value="ECO:0007669"/>
    <property type="project" value="TreeGrafter"/>
</dbReference>
<dbReference type="SUPFAM" id="SSF50475">
    <property type="entry name" value="FMN-binding split barrel"/>
    <property type="match status" value="1"/>
</dbReference>
<evidence type="ECO:0000259" key="4">
    <source>
        <dbReference type="SMART" id="SM00903"/>
    </source>
</evidence>
<evidence type="ECO:0000256" key="2">
    <source>
        <dbReference type="ARBA" id="ARBA00023002"/>
    </source>
</evidence>
<dbReference type="PANTHER" id="PTHR30466">
    <property type="entry name" value="FLAVIN REDUCTASE"/>
    <property type="match status" value="1"/>
</dbReference>
<dbReference type="EMBL" id="PYBJ01000027">
    <property type="protein sequence ID" value="PSM39032.1"/>
    <property type="molecule type" value="Genomic_DNA"/>
</dbReference>
<reference evidence="5 6" key="1">
    <citation type="submission" date="2018-03" db="EMBL/GenBank/DDBJ databases">
        <title>Streptomyces dioscori sp. nov., a novel endophytic actinobacterium isolated from bulbil of Dioscorea bulbifera L.</title>
        <authorList>
            <person name="Zhikuan W."/>
        </authorList>
    </citation>
    <scope>NUCLEOTIDE SEQUENCE [LARGE SCALE GENOMIC DNA]</scope>
    <source>
        <strain evidence="5 6">A217</strain>
    </source>
</reference>
<comment type="similarity">
    <text evidence="1">Belongs to the non-flavoprotein flavin reductase family.</text>
</comment>
<organism evidence="5 6">
    <name type="scientific">Streptomyces dioscori</name>
    <dbReference type="NCBI Taxonomy" id="2109333"/>
    <lineage>
        <taxon>Bacteria</taxon>
        <taxon>Bacillati</taxon>
        <taxon>Actinomycetota</taxon>
        <taxon>Actinomycetes</taxon>
        <taxon>Kitasatosporales</taxon>
        <taxon>Streptomycetaceae</taxon>
        <taxon>Streptomyces</taxon>
        <taxon>Streptomyces aurantiacus group</taxon>
    </lineage>
</organism>
<dbReference type="RefSeq" id="WP_107020729.1">
    <property type="nucleotide sequence ID" value="NZ_KZ679053.1"/>
</dbReference>
<dbReference type="InterPro" id="IPR002563">
    <property type="entry name" value="Flavin_Rdtase-like_dom"/>
</dbReference>
<keyword evidence="2" id="KW-0560">Oxidoreductase</keyword>
<proteinExistence type="inferred from homology"/>
<dbReference type="Gene3D" id="2.30.110.10">
    <property type="entry name" value="Electron Transport, Fmn-binding Protein, Chain A"/>
    <property type="match status" value="1"/>
</dbReference>
<accession>A0A2P8PYF8</accession>